<evidence type="ECO:0000313" key="1">
    <source>
        <dbReference type="EMBL" id="GAH81081.1"/>
    </source>
</evidence>
<sequence length="68" mass="7101">MKISENSPHAQPLSTRGGVDAVANGLAETKELVGGGGGVSFPLPGDDGYESTADFRHRIEAYGLTLRE</sequence>
<comment type="caution">
    <text evidence="1">The sequence shown here is derived from an EMBL/GenBank/DDBJ whole genome shotgun (WGS) entry which is preliminary data.</text>
</comment>
<feature type="non-terminal residue" evidence="1">
    <location>
        <position position="68"/>
    </location>
</feature>
<protein>
    <submittedName>
        <fullName evidence="1">Uncharacterized protein</fullName>
    </submittedName>
</protein>
<gene>
    <name evidence="1" type="ORF">S03H2_61123</name>
</gene>
<proteinExistence type="predicted"/>
<dbReference type="EMBL" id="BARU01039436">
    <property type="protein sequence ID" value="GAH81081.1"/>
    <property type="molecule type" value="Genomic_DNA"/>
</dbReference>
<dbReference type="AlphaFoldDB" id="X1IFB1"/>
<organism evidence="1">
    <name type="scientific">marine sediment metagenome</name>
    <dbReference type="NCBI Taxonomy" id="412755"/>
    <lineage>
        <taxon>unclassified sequences</taxon>
        <taxon>metagenomes</taxon>
        <taxon>ecological metagenomes</taxon>
    </lineage>
</organism>
<accession>X1IFB1</accession>
<name>X1IFB1_9ZZZZ</name>
<reference evidence="1" key="1">
    <citation type="journal article" date="2014" name="Front. Microbiol.">
        <title>High frequency of phylogenetically diverse reductive dehalogenase-homologous genes in deep subseafloor sedimentary metagenomes.</title>
        <authorList>
            <person name="Kawai M."/>
            <person name="Futagami T."/>
            <person name="Toyoda A."/>
            <person name="Takaki Y."/>
            <person name="Nishi S."/>
            <person name="Hori S."/>
            <person name="Arai W."/>
            <person name="Tsubouchi T."/>
            <person name="Morono Y."/>
            <person name="Uchiyama I."/>
            <person name="Ito T."/>
            <person name="Fujiyama A."/>
            <person name="Inagaki F."/>
            <person name="Takami H."/>
        </authorList>
    </citation>
    <scope>NUCLEOTIDE SEQUENCE</scope>
    <source>
        <strain evidence="1">Expedition CK06-06</strain>
    </source>
</reference>